<proteinExistence type="predicted"/>
<reference evidence="1 4" key="3">
    <citation type="submission" date="2016-10" db="EMBL/GenBank/DDBJ databases">
        <title>Genome sequence of Nocardia seriolae strain EM150506, isolated from Anguila japonica.</title>
        <authorList>
            <person name="Han H.-J."/>
        </authorList>
    </citation>
    <scope>NUCLEOTIDE SEQUENCE [LARGE SCALE GENOMIC DNA]</scope>
    <source>
        <strain evidence="1 4">EM150506</strain>
    </source>
</reference>
<reference evidence="2 3" key="2">
    <citation type="journal article" date="2016" name="Genome Announc.">
        <title>Draft Genome Sequence of Erythromycin- and Oxytetracycline-Sensitive Nocardia seriolae Strain U-1 (NBRC 110359).</title>
        <authorList>
            <person name="Imajoh M."/>
            <person name="Sukeda M."/>
            <person name="Shimizu M."/>
            <person name="Yamane J."/>
            <person name="Ohnishi K."/>
            <person name="Oshima S."/>
        </authorList>
    </citation>
    <scope>NUCLEOTIDE SEQUENCE [LARGE SCALE GENOMIC DNA]</scope>
    <source>
        <strain evidence="2 3">U-1</strain>
    </source>
</reference>
<protein>
    <submittedName>
        <fullName evidence="2">Uncharacterized protein</fullName>
    </submittedName>
</protein>
<name>A0A0B8NR54_9NOCA</name>
<dbReference type="EMBL" id="CP017839">
    <property type="protein sequence ID" value="APA97223.1"/>
    <property type="molecule type" value="Genomic_DNA"/>
</dbReference>
<evidence type="ECO:0000313" key="3">
    <source>
        <dbReference type="Proteomes" id="UP000037179"/>
    </source>
</evidence>
<evidence type="ECO:0000313" key="4">
    <source>
        <dbReference type="Proteomes" id="UP000180166"/>
    </source>
</evidence>
<dbReference type="EMBL" id="BBYQ01000219">
    <property type="protein sequence ID" value="GAP33190.1"/>
    <property type="molecule type" value="Genomic_DNA"/>
</dbReference>
<dbReference type="AlphaFoldDB" id="A0A0B8NR54"/>
<sequence>MSFLDLFGRGGTARRGDADPADMAHLVAWTRNHYGVEAFVEPRTTVTDVTVILIAHDGEWTRRVVGERGAQRLSATLDIPVYDARRLGYPQRLRDYESRRRLLERRTAEWS</sequence>
<dbReference type="KEGG" id="nsr:NS506_03167"/>
<dbReference type="Proteomes" id="UP000180166">
    <property type="component" value="Chromosome"/>
</dbReference>
<evidence type="ECO:0000313" key="2">
    <source>
        <dbReference type="EMBL" id="GAP33190.1"/>
    </source>
</evidence>
<dbReference type="GeneID" id="93373805"/>
<reference evidence="3" key="1">
    <citation type="submission" date="2015-07" db="EMBL/GenBank/DDBJ databases">
        <title>Nocardia seriolae U-1 whole genome shotgun sequence.</title>
        <authorList>
            <person name="Imajoh M."/>
            <person name="Fukumoto Y."/>
            <person name="Sukeda M."/>
            <person name="Yamane J."/>
            <person name="Yamasaki K."/>
            <person name="Shimizu M."/>
            <person name="Ohnishi K."/>
            <person name="Oshima S."/>
        </authorList>
    </citation>
    <scope>NUCLEOTIDE SEQUENCE [LARGE SCALE GENOMIC DNA]</scope>
    <source>
        <strain evidence="3">U-1</strain>
    </source>
</reference>
<accession>A0A0B8NR54</accession>
<keyword evidence="3" id="KW-1185">Reference proteome</keyword>
<dbReference type="Proteomes" id="UP000037179">
    <property type="component" value="Unassembled WGS sequence"/>
</dbReference>
<dbReference type="RefSeq" id="WP_033090574.1">
    <property type="nucleotide sequence ID" value="NZ_AP017900.1"/>
</dbReference>
<gene>
    <name evidence="1" type="ORF">NS506_03167</name>
    <name evidence="2" type="ORF">NSK11_contig00219-0006</name>
</gene>
<organism evidence="2 3">
    <name type="scientific">Nocardia seriolae</name>
    <dbReference type="NCBI Taxonomy" id="37332"/>
    <lineage>
        <taxon>Bacteria</taxon>
        <taxon>Bacillati</taxon>
        <taxon>Actinomycetota</taxon>
        <taxon>Actinomycetes</taxon>
        <taxon>Mycobacteriales</taxon>
        <taxon>Nocardiaceae</taxon>
        <taxon>Nocardia</taxon>
    </lineage>
</organism>
<dbReference type="OrthoDB" id="5192422at2"/>
<evidence type="ECO:0000313" key="1">
    <source>
        <dbReference type="EMBL" id="APA97223.1"/>
    </source>
</evidence>